<proteinExistence type="predicted"/>
<organism evidence="1 2">
    <name type="scientific">Kribbella soli</name>
    <dbReference type="NCBI Taxonomy" id="1124743"/>
    <lineage>
        <taxon>Bacteria</taxon>
        <taxon>Bacillati</taxon>
        <taxon>Actinomycetota</taxon>
        <taxon>Actinomycetes</taxon>
        <taxon>Propionibacteriales</taxon>
        <taxon>Kribbellaceae</taxon>
        <taxon>Kribbella</taxon>
    </lineage>
</organism>
<comment type="caution">
    <text evidence="1">The sequence shown here is derived from an EMBL/GenBank/DDBJ whole genome shotgun (WGS) entry which is preliminary data.</text>
</comment>
<gene>
    <name evidence="1" type="ORF">E0H45_33470</name>
</gene>
<reference evidence="1 2" key="1">
    <citation type="submission" date="2019-02" db="EMBL/GenBank/DDBJ databases">
        <title>Kribbella capetownensis sp. nov. and Kribbella speibonae sp. nov., isolated from soil.</title>
        <authorList>
            <person name="Curtis S.M."/>
            <person name="Norton I."/>
            <person name="Everest G.J."/>
            <person name="Meyers P.R."/>
        </authorList>
    </citation>
    <scope>NUCLEOTIDE SEQUENCE [LARGE SCALE GENOMIC DNA]</scope>
    <source>
        <strain evidence="1 2">KCTC 29219</strain>
    </source>
</reference>
<evidence type="ECO:0000313" key="2">
    <source>
        <dbReference type="Proteomes" id="UP000292346"/>
    </source>
</evidence>
<accession>A0A4R0H129</accession>
<sequence length="147" mass="17018">MKSITIGKPDEYLRLTAVRWPSDRAPEHLRREKRRYLQAELRIRQLTATSRLDLHQDYAGLVEFFDQAVATWRDWNNSSAVWGLSSGMRLELVRGPRPALGPDHFVLWIKLQDGGGFRHRPWTVETTLVLSPEDLDAFARDLHALTD</sequence>
<name>A0A4R0H129_9ACTN</name>
<dbReference type="EMBL" id="SJJZ01000004">
    <property type="protein sequence ID" value="TCC04011.1"/>
    <property type="molecule type" value="Genomic_DNA"/>
</dbReference>
<dbReference type="AlphaFoldDB" id="A0A4R0H129"/>
<dbReference type="RefSeq" id="WP_131344885.1">
    <property type="nucleotide sequence ID" value="NZ_SJJZ01000004.1"/>
</dbReference>
<evidence type="ECO:0000313" key="1">
    <source>
        <dbReference type="EMBL" id="TCC04011.1"/>
    </source>
</evidence>
<dbReference type="OrthoDB" id="3821868at2"/>
<keyword evidence="2" id="KW-1185">Reference proteome</keyword>
<dbReference type="Proteomes" id="UP000292346">
    <property type="component" value="Unassembled WGS sequence"/>
</dbReference>
<protein>
    <submittedName>
        <fullName evidence="1">Uncharacterized protein</fullName>
    </submittedName>
</protein>